<dbReference type="AlphaFoldDB" id="A0A6H5HBF8"/>
<accession>A0A6H5HBF8</accession>
<dbReference type="Proteomes" id="UP000479000">
    <property type="component" value="Unassembled WGS sequence"/>
</dbReference>
<keyword evidence="2" id="KW-1185">Reference proteome</keyword>
<proteinExistence type="predicted"/>
<gene>
    <name evidence="1" type="ORF">NTEN_LOCUS18048</name>
</gene>
<protein>
    <submittedName>
        <fullName evidence="1">Uncharacterized protein</fullName>
    </submittedName>
</protein>
<sequence length="91" mass="10453">MFFILLQERIQQETEIELCGLGARHYLSFLLSGACYILHTYASHSIFTKTLTPLRCCRLTIESIRGQGSAIQRCADNTRYIHILINFFAPN</sequence>
<evidence type="ECO:0000313" key="2">
    <source>
        <dbReference type="Proteomes" id="UP000479000"/>
    </source>
</evidence>
<name>A0A6H5HBF8_9HEMI</name>
<evidence type="ECO:0000313" key="1">
    <source>
        <dbReference type="EMBL" id="CAB0013437.1"/>
    </source>
</evidence>
<organism evidence="1 2">
    <name type="scientific">Nesidiocoris tenuis</name>
    <dbReference type="NCBI Taxonomy" id="355587"/>
    <lineage>
        <taxon>Eukaryota</taxon>
        <taxon>Metazoa</taxon>
        <taxon>Ecdysozoa</taxon>
        <taxon>Arthropoda</taxon>
        <taxon>Hexapoda</taxon>
        <taxon>Insecta</taxon>
        <taxon>Pterygota</taxon>
        <taxon>Neoptera</taxon>
        <taxon>Paraneoptera</taxon>
        <taxon>Hemiptera</taxon>
        <taxon>Heteroptera</taxon>
        <taxon>Panheteroptera</taxon>
        <taxon>Cimicomorpha</taxon>
        <taxon>Miridae</taxon>
        <taxon>Dicyphina</taxon>
        <taxon>Nesidiocoris</taxon>
    </lineage>
</organism>
<reference evidence="1 2" key="1">
    <citation type="submission" date="2020-02" db="EMBL/GenBank/DDBJ databases">
        <authorList>
            <person name="Ferguson B K."/>
        </authorList>
    </citation>
    <scope>NUCLEOTIDE SEQUENCE [LARGE SCALE GENOMIC DNA]</scope>
</reference>
<dbReference type="EMBL" id="CADCXU010026672">
    <property type="protein sequence ID" value="CAB0013437.1"/>
    <property type="molecule type" value="Genomic_DNA"/>
</dbReference>